<protein>
    <recommendedName>
        <fullName evidence="6">Transcription repressor</fullName>
    </recommendedName>
    <alternativeName>
        <fullName evidence="6">Ovate family protein</fullName>
    </alternativeName>
</protein>
<keyword evidence="10" id="KW-1185">Reference proteome</keyword>
<evidence type="ECO:0000256" key="4">
    <source>
        <dbReference type="ARBA" id="ARBA00023163"/>
    </source>
</evidence>
<evidence type="ECO:0000256" key="3">
    <source>
        <dbReference type="ARBA" id="ARBA00023015"/>
    </source>
</evidence>
<dbReference type="AlphaFoldDB" id="A0ABC8W352"/>
<dbReference type="InterPro" id="IPR038933">
    <property type="entry name" value="Ovate"/>
</dbReference>
<keyword evidence="3 6" id="KW-0805">Transcription regulation</keyword>
<feature type="compositionally biased region" description="Basic residues" evidence="7">
    <location>
        <begin position="84"/>
        <end position="98"/>
    </location>
</feature>
<feature type="compositionally biased region" description="Basic and acidic residues" evidence="7">
    <location>
        <begin position="251"/>
        <end position="263"/>
    </location>
</feature>
<dbReference type="NCBIfam" id="TIGR01568">
    <property type="entry name" value="A_thal_3678"/>
    <property type="match status" value="1"/>
</dbReference>
<dbReference type="PANTHER" id="PTHR33057">
    <property type="entry name" value="TRANSCRIPTION REPRESSOR OFP7-RELATED"/>
    <property type="match status" value="1"/>
</dbReference>
<reference evidence="10" key="1">
    <citation type="submission" date="2024-06" db="EMBL/GenBank/DDBJ databases">
        <authorList>
            <person name="Ryan C."/>
        </authorList>
    </citation>
    <scope>NUCLEOTIDE SEQUENCE [LARGE SCALE GENOMIC DNA]</scope>
</reference>
<gene>
    <name evidence="9" type="ORF">URODEC1_LOCUS9423</name>
</gene>
<evidence type="ECO:0000256" key="6">
    <source>
        <dbReference type="RuleBase" id="RU367028"/>
    </source>
</evidence>
<feature type="domain" description="OVATE" evidence="8">
    <location>
        <begin position="281"/>
        <end position="340"/>
    </location>
</feature>
<comment type="subcellular location">
    <subcellularLocation>
        <location evidence="1 6">Nucleus</location>
    </subcellularLocation>
</comment>
<keyword evidence="4 6" id="KW-0804">Transcription</keyword>
<dbReference type="InterPro" id="IPR006458">
    <property type="entry name" value="Ovate_C"/>
</dbReference>
<evidence type="ECO:0000256" key="5">
    <source>
        <dbReference type="ARBA" id="ARBA00023242"/>
    </source>
</evidence>
<accession>A0ABC8W352</accession>
<feature type="region of interest" description="Disordered" evidence="7">
    <location>
        <begin position="127"/>
        <end position="263"/>
    </location>
</feature>
<evidence type="ECO:0000256" key="7">
    <source>
        <dbReference type="SAM" id="MobiDB-lite"/>
    </source>
</evidence>
<dbReference type="GO" id="GO:0045892">
    <property type="term" value="P:negative regulation of DNA-templated transcription"/>
    <property type="evidence" value="ECO:0007669"/>
    <property type="project" value="UniProtKB-UniRule"/>
</dbReference>
<dbReference type="Pfam" id="PF04844">
    <property type="entry name" value="Ovate"/>
    <property type="match status" value="1"/>
</dbReference>
<feature type="compositionally biased region" description="Pro residues" evidence="7">
    <location>
        <begin position="221"/>
        <end position="231"/>
    </location>
</feature>
<dbReference type="PROSITE" id="PS51754">
    <property type="entry name" value="OVATE"/>
    <property type="match status" value="1"/>
</dbReference>
<feature type="region of interest" description="Disordered" evidence="7">
    <location>
        <begin position="59"/>
        <end position="101"/>
    </location>
</feature>
<dbReference type="GO" id="GO:0005634">
    <property type="term" value="C:nucleus"/>
    <property type="evidence" value="ECO:0007669"/>
    <property type="project" value="UniProtKB-SubCell"/>
</dbReference>
<dbReference type="Proteomes" id="UP001497457">
    <property type="component" value="Chromosome 11b"/>
</dbReference>
<dbReference type="EMBL" id="OZ075121">
    <property type="protein sequence ID" value="CAL4901597.1"/>
    <property type="molecule type" value="Genomic_DNA"/>
</dbReference>
<keyword evidence="5 6" id="KW-0539">Nucleus</keyword>
<organism evidence="9 10">
    <name type="scientific">Urochloa decumbens</name>
    <dbReference type="NCBI Taxonomy" id="240449"/>
    <lineage>
        <taxon>Eukaryota</taxon>
        <taxon>Viridiplantae</taxon>
        <taxon>Streptophyta</taxon>
        <taxon>Embryophyta</taxon>
        <taxon>Tracheophyta</taxon>
        <taxon>Spermatophyta</taxon>
        <taxon>Magnoliopsida</taxon>
        <taxon>Liliopsida</taxon>
        <taxon>Poales</taxon>
        <taxon>Poaceae</taxon>
        <taxon>PACMAD clade</taxon>
        <taxon>Panicoideae</taxon>
        <taxon>Panicodae</taxon>
        <taxon>Paniceae</taxon>
        <taxon>Melinidinae</taxon>
        <taxon>Urochloa</taxon>
    </lineage>
</organism>
<feature type="compositionally biased region" description="Low complexity" evidence="7">
    <location>
        <begin position="149"/>
        <end position="161"/>
    </location>
</feature>
<proteinExistence type="predicted"/>
<sequence length="346" mass="36857">MDKSRHDKAGGHGVAGVGGRLRQRLAQLLLHSSCATTSATAFVGTNAAAAAATVITNNDTAASRRHEPPPPPPCAHDPQPNKPIHGRCQQRRHRRRSSSRAPLVHIIDCSARSVGAAVLPSPMPAARDVGAAAKSATRSKKGDSKRRLSSPLLYGWSSSSTDDTDGELVAPFSSDGERGQATTDTRSTLFSSHSFSSDSTADFYYNATGRSTRPTRRHRNVPPPRRAPPPPPRRDAAFRPPPAAAKGNNKRGKEEAKKLAERRKDGGAVAAAAAAAGSTAVVKRSHDPYADFRSSMVEMVAGRRLLCGDALSELLVWYLTLNSPRHHPAILAAFEDVWEAVLGSDP</sequence>
<evidence type="ECO:0000313" key="10">
    <source>
        <dbReference type="Proteomes" id="UP001497457"/>
    </source>
</evidence>
<evidence type="ECO:0000256" key="2">
    <source>
        <dbReference type="ARBA" id="ARBA00022491"/>
    </source>
</evidence>
<feature type="compositionally biased region" description="Low complexity" evidence="7">
    <location>
        <begin position="187"/>
        <end position="200"/>
    </location>
</feature>
<evidence type="ECO:0000256" key="1">
    <source>
        <dbReference type="ARBA" id="ARBA00004123"/>
    </source>
</evidence>
<keyword evidence="2 6" id="KW-0678">Repressor</keyword>
<evidence type="ECO:0000313" key="9">
    <source>
        <dbReference type="EMBL" id="CAL4901597.1"/>
    </source>
</evidence>
<evidence type="ECO:0000259" key="8">
    <source>
        <dbReference type="PROSITE" id="PS51754"/>
    </source>
</evidence>
<comment type="function">
    <text evidence="6">Transcriptional repressor that regulates multiple aspects of plant growth and development.</text>
</comment>
<reference evidence="9 10" key="2">
    <citation type="submission" date="2024-10" db="EMBL/GenBank/DDBJ databases">
        <authorList>
            <person name="Ryan C."/>
        </authorList>
    </citation>
    <scope>NUCLEOTIDE SEQUENCE [LARGE SCALE GENOMIC DNA]</scope>
</reference>
<dbReference type="PANTHER" id="PTHR33057:SF12">
    <property type="entry name" value="TRANSCRIPTION REPRESSOR"/>
    <property type="match status" value="1"/>
</dbReference>
<name>A0ABC8W352_9POAL</name>